<feature type="domain" description="DUF7580" evidence="1">
    <location>
        <begin position="41"/>
        <end position="240"/>
    </location>
</feature>
<proteinExistence type="predicted"/>
<sequence length="242" mass="27374">MATEKSSNAAQIPSLCQLFKEISKRVDTKHKCLGFLLNQAEILTKTDPGKSDVWQKLELFFRDRLQIALKLAYTVLQLHPTPWLDKKWSSKNILILRESQGATKEALLEPYIAKAFAADISSNAQLQSKSLGHVGRQICICNESLFALGLVLLELAYNKPLKEFWQPEDLGKDGNPNAFTDMSVTVRLESTLEREVGPVYAAVVRRCLHCIFDADHVRLENDKFHRAVYIGVLKPLIEILKL</sequence>
<organism evidence="2 3">
    <name type="scientific">Lasallia pustulata</name>
    <dbReference type="NCBI Taxonomy" id="136370"/>
    <lineage>
        <taxon>Eukaryota</taxon>
        <taxon>Fungi</taxon>
        <taxon>Dikarya</taxon>
        <taxon>Ascomycota</taxon>
        <taxon>Pezizomycotina</taxon>
        <taxon>Lecanoromycetes</taxon>
        <taxon>OSLEUM clade</taxon>
        <taxon>Umbilicariomycetidae</taxon>
        <taxon>Umbilicariales</taxon>
        <taxon>Umbilicariaceae</taxon>
        <taxon>Lasallia</taxon>
    </lineage>
</organism>
<reference evidence="3" key="1">
    <citation type="submission" date="2017-03" db="EMBL/GenBank/DDBJ databases">
        <authorList>
            <person name="Sharma R."/>
            <person name="Thines M."/>
        </authorList>
    </citation>
    <scope>NUCLEOTIDE SEQUENCE [LARGE SCALE GENOMIC DNA]</scope>
</reference>
<dbReference type="PANTHER" id="PTHR35186:SF4">
    <property type="entry name" value="PRION-INHIBITION AND PROPAGATION HELO DOMAIN-CONTAINING PROTEIN"/>
    <property type="match status" value="1"/>
</dbReference>
<dbReference type="AlphaFoldDB" id="A0A1W5CUU6"/>
<accession>A0A1W5CUU6</accession>
<name>A0A1W5CUU6_9LECA</name>
<dbReference type="InterPro" id="IPR056002">
    <property type="entry name" value="DUF7580"/>
</dbReference>
<dbReference type="Proteomes" id="UP000192927">
    <property type="component" value="Unassembled WGS sequence"/>
</dbReference>
<evidence type="ECO:0000313" key="3">
    <source>
        <dbReference type="Proteomes" id="UP000192927"/>
    </source>
</evidence>
<dbReference type="PANTHER" id="PTHR35186">
    <property type="entry name" value="ANK_REP_REGION DOMAIN-CONTAINING PROTEIN"/>
    <property type="match status" value="1"/>
</dbReference>
<evidence type="ECO:0000313" key="2">
    <source>
        <dbReference type="EMBL" id="SLM34495.1"/>
    </source>
</evidence>
<keyword evidence="3" id="KW-1185">Reference proteome</keyword>
<dbReference type="EMBL" id="FWEW01000301">
    <property type="protein sequence ID" value="SLM34495.1"/>
    <property type="molecule type" value="Genomic_DNA"/>
</dbReference>
<evidence type="ECO:0000259" key="1">
    <source>
        <dbReference type="Pfam" id="PF24476"/>
    </source>
</evidence>
<protein>
    <recommendedName>
        <fullName evidence="1">DUF7580 domain-containing protein</fullName>
    </recommendedName>
</protein>
<dbReference type="Pfam" id="PF24476">
    <property type="entry name" value="DUF7580"/>
    <property type="match status" value="1"/>
</dbReference>